<dbReference type="EMBL" id="JADOUE010000001">
    <property type="protein sequence ID" value="MBG6122833.1"/>
    <property type="molecule type" value="Genomic_DNA"/>
</dbReference>
<keyword evidence="2" id="KW-1185">Reference proteome</keyword>
<proteinExistence type="predicted"/>
<reference evidence="1" key="1">
    <citation type="submission" date="2020-11" db="EMBL/GenBank/DDBJ databases">
        <title>Sequencing the genomes of 1000 actinobacteria strains.</title>
        <authorList>
            <person name="Klenk H.-P."/>
        </authorList>
    </citation>
    <scope>NUCLEOTIDE SEQUENCE</scope>
    <source>
        <strain evidence="1">DSM 45632</strain>
    </source>
</reference>
<gene>
    <name evidence="1" type="ORF">IW254_001802</name>
</gene>
<comment type="caution">
    <text evidence="1">The sequence shown here is derived from an EMBL/GenBank/DDBJ whole genome shotgun (WGS) entry which is preliminary data.</text>
</comment>
<dbReference type="AlphaFoldDB" id="A0A931GSA0"/>
<name>A0A931GSA0_9CORY</name>
<evidence type="ECO:0000313" key="1">
    <source>
        <dbReference type="EMBL" id="MBG6122833.1"/>
    </source>
</evidence>
<dbReference type="RefSeq" id="WP_196825158.1">
    <property type="nucleotide sequence ID" value="NZ_JADOUE010000001.1"/>
</dbReference>
<sequence length="178" mass="20851">MRPIRMLFDIFRYYGRLECLVAIESLRNQLPRTFTIPYLLESSEHLSGSRGIREFRELIAFSVDTSQSPLETVARDILLRIPEVTSLRAQVRISYLGEYGEPRTAFVDFLINEFVAVELDGRVKYNGTYGDPLTIMIDERFREKKIQQQGKLVLRFGWREVMNGEFEAEIRAFLRAFN</sequence>
<accession>A0A931GSA0</accession>
<dbReference type="Proteomes" id="UP000658613">
    <property type="component" value="Unassembled WGS sequence"/>
</dbReference>
<organism evidence="1 2">
    <name type="scientific">Corynebacterium aquatimens</name>
    <dbReference type="NCBI Taxonomy" id="1190508"/>
    <lineage>
        <taxon>Bacteria</taxon>
        <taxon>Bacillati</taxon>
        <taxon>Actinomycetota</taxon>
        <taxon>Actinomycetes</taxon>
        <taxon>Mycobacteriales</taxon>
        <taxon>Corynebacteriaceae</taxon>
        <taxon>Corynebacterium</taxon>
    </lineage>
</organism>
<evidence type="ECO:0000313" key="2">
    <source>
        <dbReference type="Proteomes" id="UP000658613"/>
    </source>
</evidence>
<protein>
    <submittedName>
        <fullName evidence="1">Uncharacterized protein</fullName>
    </submittedName>
</protein>